<feature type="chain" id="PRO_5036854554" description="DUF4157 domain-containing protein" evidence="1">
    <location>
        <begin position="21"/>
        <end position="323"/>
    </location>
</feature>
<evidence type="ECO:0008006" key="4">
    <source>
        <dbReference type="Google" id="ProtNLM"/>
    </source>
</evidence>
<evidence type="ECO:0000313" key="3">
    <source>
        <dbReference type="Proteomes" id="UP000784286"/>
    </source>
</evidence>
<keyword evidence="1" id="KW-0732">Signal</keyword>
<gene>
    <name evidence="2" type="ORF">H9928_05760</name>
</gene>
<comment type="caution">
    <text evidence="2">The sequence shown here is derived from an EMBL/GenBank/DDBJ whole genome shotgun (WGS) entry which is preliminary data.</text>
</comment>
<name>A0A948X267_9BACT</name>
<reference evidence="2" key="1">
    <citation type="journal article" date="2021" name="PeerJ">
        <title>Extensive microbial diversity within the chicken gut microbiome revealed by metagenomics and culture.</title>
        <authorList>
            <person name="Gilroy R."/>
            <person name="Ravi A."/>
            <person name="Getino M."/>
            <person name="Pursley I."/>
            <person name="Horton D.L."/>
            <person name="Alikhan N.F."/>
            <person name="Baker D."/>
            <person name="Gharbi K."/>
            <person name="Hall N."/>
            <person name="Watson M."/>
            <person name="Adriaenssens E.M."/>
            <person name="Foster-Nyarko E."/>
            <person name="Jarju S."/>
            <person name="Secka A."/>
            <person name="Antonio M."/>
            <person name="Oren A."/>
            <person name="Chaudhuri R.R."/>
            <person name="La Ragione R."/>
            <person name="Hildebrand F."/>
            <person name="Pallen M.J."/>
        </authorList>
    </citation>
    <scope>NUCLEOTIDE SEQUENCE</scope>
    <source>
        <strain evidence="2">8470</strain>
    </source>
</reference>
<dbReference type="AlphaFoldDB" id="A0A948X267"/>
<feature type="signal peptide" evidence="1">
    <location>
        <begin position="1"/>
        <end position="20"/>
    </location>
</feature>
<reference evidence="2" key="2">
    <citation type="submission" date="2021-04" db="EMBL/GenBank/DDBJ databases">
        <authorList>
            <person name="Gilroy R."/>
        </authorList>
    </citation>
    <scope>NUCLEOTIDE SEQUENCE</scope>
    <source>
        <strain evidence="2">8470</strain>
    </source>
</reference>
<proteinExistence type="predicted"/>
<evidence type="ECO:0000256" key="1">
    <source>
        <dbReference type="SAM" id="SignalP"/>
    </source>
</evidence>
<evidence type="ECO:0000313" key="2">
    <source>
        <dbReference type="EMBL" id="MBU3856050.1"/>
    </source>
</evidence>
<organism evidence="2 3">
    <name type="scientific">Candidatus Phocaeicola excrementipullorum</name>
    <dbReference type="NCBI Taxonomy" id="2838731"/>
    <lineage>
        <taxon>Bacteria</taxon>
        <taxon>Pseudomonadati</taxon>
        <taxon>Bacteroidota</taxon>
        <taxon>Bacteroidia</taxon>
        <taxon>Bacteroidales</taxon>
        <taxon>Bacteroidaceae</taxon>
        <taxon>Phocaeicola</taxon>
    </lineage>
</organism>
<protein>
    <recommendedName>
        <fullName evidence="4">DUF4157 domain-containing protein</fullName>
    </recommendedName>
</protein>
<dbReference type="Proteomes" id="UP000784286">
    <property type="component" value="Unassembled WGS sequence"/>
</dbReference>
<accession>A0A948X267</accession>
<sequence length="323" mass="37009">MKLKTLFTIAFCFAAITAFAQKTAPIPFRFATRAEAQMLITDIDEYTSGWNQFDINVRLNTDQGRKSKLLAFAMNQTLNWSDKDKERISKSIKTLDAEIKKQKIVLDFPKELVFIKTTMKEEGNASAYTRNNWIAIGEKPLNELDDANLTYLIAHEIFHILTRNSLDFKKAAYETIGFSVMNREILFPTDIIEKRISNPDVNRYDSYIKLTVNGIQQNCTMMLYANSPYQANAGKTLSDYMEVGLIPLNERFTPIQQDGKTVVYSIGQASDFYDQVGKNTNYILNPEEILAEHFAYILTERKDIPSPEVVGKLKEVLQKSYKK</sequence>
<dbReference type="EMBL" id="JAHLFJ010000053">
    <property type="protein sequence ID" value="MBU3856050.1"/>
    <property type="molecule type" value="Genomic_DNA"/>
</dbReference>